<protein>
    <recommendedName>
        <fullName evidence="3">Serine acetyltransferase</fullName>
    </recommendedName>
</protein>
<organism evidence="1 2">
    <name type="scientific">Macrococcoides caseolyticum</name>
    <dbReference type="NCBI Taxonomy" id="69966"/>
    <lineage>
        <taxon>Bacteria</taxon>
        <taxon>Bacillati</taxon>
        <taxon>Bacillota</taxon>
        <taxon>Bacilli</taxon>
        <taxon>Bacillales</taxon>
        <taxon>Staphylococcaceae</taxon>
        <taxon>Macrococcoides</taxon>
    </lineage>
</organism>
<dbReference type="PANTHER" id="PTHR42811">
    <property type="entry name" value="SERINE ACETYLTRANSFERASE"/>
    <property type="match status" value="1"/>
</dbReference>
<reference evidence="1 2" key="1">
    <citation type="submission" date="2017-12" db="EMBL/GenBank/DDBJ databases">
        <title>Genomics of Macrococcus caseolyticus.</title>
        <authorList>
            <person name="MacFadyen A.C."/>
            <person name="Paterson G.K."/>
        </authorList>
    </citation>
    <scope>NUCLEOTIDE SEQUENCE [LARGE SCALE GENOMIC DNA]</scope>
    <source>
        <strain evidence="1 2">5788_EF188</strain>
    </source>
</reference>
<dbReference type="RefSeq" id="WP_101140492.1">
    <property type="nucleotide sequence ID" value="NZ_CP073801.1"/>
</dbReference>
<dbReference type="Proteomes" id="UP000233482">
    <property type="component" value="Unassembled WGS sequence"/>
</dbReference>
<dbReference type="InterPro" id="IPR011004">
    <property type="entry name" value="Trimer_LpxA-like_sf"/>
</dbReference>
<name>A0A855GGE3_9STAP</name>
<comment type="caution">
    <text evidence="1">The sequence shown here is derived from an EMBL/GenBank/DDBJ whole genome shotgun (WGS) entry which is preliminary data.</text>
</comment>
<proteinExistence type="predicted"/>
<sequence>MGFNKIFYFLIKHRNNPLLGKLFTSLLKLLGLELPQSVILGKNVIFPHLGGNIVIHPDTIIGDNVNIYHGVTIGRADAHISREISKLKNIIIEDNVNLFAGAKILGKEDNLIVRSGTIVGANSVLLTSTQPNEIWVGIPAKKIGAR</sequence>
<dbReference type="AlphaFoldDB" id="A0A855GGE3"/>
<dbReference type="Gene3D" id="2.160.10.10">
    <property type="entry name" value="Hexapeptide repeat proteins"/>
    <property type="match status" value="1"/>
</dbReference>
<dbReference type="SUPFAM" id="SSF51161">
    <property type="entry name" value="Trimeric LpxA-like enzymes"/>
    <property type="match status" value="1"/>
</dbReference>
<evidence type="ECO:0008006" key="3">
    <source>
        <dbReference type="Google" id="ProtNLM"/>
    </source>
</evidence>
<gene>
    <name evidence="1" type="ORF">CW686_05380</name>
</gene>
<evidence type="ECO:0000313" key="2">
    <source>
        <dbReference type="Proteomes" id="UP000233482"/>
    </source>
</evidence>
<accession>A0A855GGE3</accession>
<evidence type="ECO:0000313" key="1">
    <source>
        <dbReference type="EMBL" id="PKE26391.1"/>
    </source>
</evidence>
<dbReference type="EMBL" id="PIXC01000009">
    <property type="protein sequence ID" value="PKE26391.1"/>
    <property type="molecule type" value="Genomic_DNA"/>
</dbReference>